<evidence type="ECO:0000259" key="3">
    <source>
        <dbReference type="PROSITE" id="PS51186"/>
    </source>
</evidence>
<dbReference type="PROSITE" id="PS51186">
    <property type="entry name" value="GNAT"/>
    <property type="match status" value="1"/>
</dbReference>
<protein>
    <submittedName>
        <fullName evidence="4">GNAT family N-acetyltransferase</fullName>
    </submittedName>
</protein>
<dbReference type="PANTHER" id="PTHR43877:SF1">
    <property type="entry name" value="ACETYLTRANSFERASE"/>
    <property type="match status" value="1"/>
</dbReference>
<dbReference type="Gene3D" id="3.40.630.30">
    <property type="match status" value="1"/>
</dbReference>
<sequence>MCNPNVRQAAVADAAEIAACLSALGYGTLASLVTERLTSFTKSPTDAVFVASISGHASLIGVVSVHLLPLFHAPGLLGRITSLAVCDEARGKGVGKALVTAAEEWAWAAGARRIEVTSGDHRPAAHAFYQATGYSLDERRFIKHAARSS</sequence>
<accession>A0ABW8JWE1</accession>
<dbReference type="CDD" id="cd04301">
    <property type="entry name" value="NAT_SF"/>
    <property type="match status" value="1"/>
</dbReference>
<evidence type="ECO:0000256" key="2">
    <source>
        <dbReference type="ARBA" id="ARBA00023315"/>
    </source>
</evidence>
<dbReference type="Pfam" id="PF00583">
    <property type="entry name" value="Acetyltransf_1"/>
    <property type="match status" value="1"/>
</dbReference>
<dbReference type="PANTHER" id="PTHR43877">
    <property type="entry name" value="AMINOALKYLPHOSPHONATE N-ACETYLTRANSFERASE-RELATED-RELATED"/>
    <property type="match status" value="1"/>
</dbReference>
<name>A0ABW8JWE1_9GAMM</name>
<keyword evidence="5" id="KW-1185">Reference proteome</keyword>
<evidence type="ECO:0000256" key="1">
    <source>
        <dbReference type="ARBA" id="ARBA00022679"/>
    </source>
</evidence>
<keyword evidence="2" id="KW-0012">Acyltransferase</keyword>
<proteinExistence type="predicted"/>
<gene>
    <name evidence="4" type="ORF">ISP17_10825</name>
</gene>
<dbReference type="EMBL" id="JADIKM010000003">
    <property type="protein sequence ID" value="MFK2904461.1"/>
    <property type="molecule type" value="Genomic_DNA"/>
</dbReference>
<comment type="caution">
    <text evidence="4">The sequence shown here is derived from an EMBL/GenBank/DDBJ whole genome shotgun (WGS) entry which is preliminary data.</text>
</comment>
<evidence type="ECO:0000313" key="4">
    <source>
        <dbReference type="EMBL" id="MFK2904461.1"/>
    </source>
</evidence>
<feature type="domain" description="N-acetyltransferase" evidence="3">
    <location>
        <begin position="4"/>
        <end position="149"/>
    </location>
</feature>
<evidence type="ECO:0000313" key="5">
    <source>
        <dbReference type="Proteomes" id="UP001620460"/>
    </source>
</evidence>
<reference evidence="4 5" key="1">
    <citation type="submission" date="2020-10" db="EMBL/GenBank/DDBJ databases">
        <title>Phylogeny of dyella-like bacteria.</title>
        <authorList>
            <person name="Fu J."/>
        </authorList>
    </citation>
    <scope>NUCLEOTIDE SEQUENCE [LARGE SCALE GENOMIC DNA]</scope>
    <source>
        <strain evidence="4 5">Gsoil3046</strain>
    </source>
</reference>
<organism evidence="4 5">
    <name type="scientific">Dyella ginsengisoli</name>
    <dbReference type="NCBI Taxonomy" id="363848"/>
    <lineage>
        <taxon>Bacteria</taxon>
        <taxon>Pseudomonadati</taxon>
        <taxon>Pseudomonadota</taxon>
        <taxon>Gammaproteobacteria</taxon>
        <taxon>Lysobacterales</taxon>
        <taxon>Rhodanobacteraceae</taxon>
        <taxon>Dyella</taxon>
    </lineage>
</organism>
<dbReference type="SUPFAM" id="SSF55729">
    <property type="entry name" value="Acyl-CoA N-acyltransferases (Nat)"/>
    <property type="match status" value="1"/>
</dbReference>
<dbReference type="InterPro" id="IPR016181">
    <property type="entry name" value="Acyl_CoA_acyltransferase"/>
</dbReference>
<keyword evidence="1" id="KW-0808">Transferase</keyword>
<dbReference type="InterPro" id="IPR050832">
    <property type="entry name" value="Bact_Acetyltransf"/>
</dbReference>
<dbReference type="InterPro" id="IPR000182">
    <property type="entry name" value="GNAT_dom"/>
</dbReference>
<dbReference type="Proteomes" id="UP001620460">
    <property type="component" value="Unassembled WGS sequence"/>
</dbReference>